<reference evidence="1" key="1">
    <citation type="submission" date="2021-09" db="EMBL/GenBank/DDBJ databases">
        <title>The genome of Mauremys mutica provides insights into the evolution of semi-aquatic lifestyle.</title>
        <authorList>
            <person name="Gong S."/>
            <person name="Gao Y."/>
        </authorList>
    </citation>
    <scope>NUCLEOTIDE SEQUENCE</scope>
    <source>
        <strain evidence="1">MM-2020</strain>
        <tissue evidence="1">Muscle</tissue>
    </source>
</reference>
<sequence length="112" mass="12213">MQPRRVNSWHFVQKILLFIMLPLGLGCVMLSLGLGHQVQGRLVTIPDLCETPHSSPPNGVEGSGRSRSVGCGHCVPCRIGVAERRALGCWAVSCAPEVSKIRYSRDSEGWLC</sequence>
<dbReference type="Proteomes" id="UP000827986">
    <property type="component" value="Unassembled WGS sequence"/>
</dbReference>
<dbReference type="EMBL" id="JAHDVG010000480">
    <property type="protein sequence ID" value="KAH1174292.1"/>
    <property type="molecule type" value="Genomic_DNA"/>
</dbReference>
<dbReference type="PROSITE" id="PS51257">
    <property type="entry name" value="PROKAR_LIPOPROTEIN"/>
    <property type="match status" value="1"/>
</dbReference>
<evidence type="ECO:0000313" key="2">
    <source>
        <dbReference type="Proteomes" id="UP000827986"/>
    </source>
</evidence>
<evidence type="ECO:0000313" key="1">
    <source>
        <dbReference type="EMBL" id="KAH1174292.1"/>
    </source>
</evidence>
<proteinExistence type="predicted"/>
<gene>
    <name evidence="1" type="ORF">KIL84_002436</name>
</gene>
<dbReference type="AlphaFoldDB" id="A0A9D3X6A0"/>
<comment type="caution">
    <text evidence="1">The sequence shown here is derived from an EMBL/GenBank/DDBJ whole genome shotgun (WGS) entry which is preliminary data.</text>
</comment>
<keyword evidence="2" id="KW-1185">Reference proteome</keyword>
<organism evidence="1 2">
    <name type="scientific">Mauremys mutica</name>
    <name type="common">yellowpond turtle</name>
    <dbReference type="NCBI Taxonomy" id="74926"/>
    <lineage>
        <taxon>Eukaryota</taxon>
        <taxon>Metazoa</taxon>
        <taxon>Chordata</taxon>
        <taxon>Craniata</taxon>
        <taxon>Vertebrata</taxon>
        <taxon>Euteleostomi</taxon>
        <taxon>Archelosauria</taxon>
        <taxon>Testudinata</taxon>
        <taxon>Testudines</taxon>
        <taxon>Cryptodira</taxon>
        <taxon>Durocryptodira</taxon>
        <taxon>Testudinoidea</taxon>
        <taxon>Geoemydidae</taxon>
        <taxon>Geoemydinae</taxon>
        <taxon>Mauremys</taxon>
    </lineage>
</organism>
<protein>
    <submittedName>
        <fullName evidence="1">Uncharacterized protein</fullName>
    </submittedName>
</protein>
<accession>A0A9D3X6A0</accession>
<name>A0A9D3X6A0_9SAUR</name>